<keyword evidence="2" id="KW-1185">Reference proteome</keyword>
<organism evidence="1 2">
    <name type="scientific">Oryzicola mucosus</name>
    <dbReference type="NCBI Taxonomy" id="2767425"/>
    <lineage>
        <taxon>Bacteria</taxon>
        <taxon>Pseudomonadati</taxon>
        <taxon>Pseudomonadota</taxon>
        <taxon>Alphaproteobacteria</taxon>
        <taxon>Hyphomicrobiales</taxon>
        <taxon>Phyllobacteriaceae</taxon>
        <taxon>Oryzicola</taxon>
    </lineage>
</organism>
<accession>A0A8J6PPH0</accession>
<evidence type="ECO:0000313" key="1">
    <source>
        <dbReference type="EMBL" id="MBD0415987.1"/>
    </source>
</evidence>
<comment type="caution">
    <text evidence="1">The sequence shown here is derived from an EMBL/GenBank/DDBJ whole genome shotgun (WGS) entry which is preliminary data.</text>
</comment>
<proteinExistence type="predicted"/>
<dbReference type="EMBL" id="JACVVX010000004">
    <property type="protein sequence ID" value="MBD0415987.1"/>
    <property type="molecule type" value="Genomic_DNA"/>
</dbReference>
<dbReference type="RefSeq" id="WP_188165403.1">
    <property type="nucleotide sequence ID" value="NZ_JACVVX010000004.1"/>
</dbReference>
<sequence length="455" mass="47281">MAATPNLKMPYILPSQAQKHVTHNEALQALDAVVQLTVTAKTATPPGAPEHGERHLVDTGATGPFAGRDGQIAAWQDGVWVFYQPLQGWLAFVIETLTLLFFDGSAWQPLAQTLNALQNLTFFGVGTAADTANPFSAKLNKALWTAKTTAEGGDGDLRYTLNKENAARTLSLLMQSNWSGRAEVGLSGSDDLSVKVSPNGSTWNTALQIDRTNATIKLVQGSAAAPAIKLGDDDTGLFSNGADSIGFSTGGTAQAYFDAAGRYLIGHSAAQSTMAGGGDNTTVTPKSQVISTGSDASFLMARVDSGTNGARIFFTKSRGSYGAPASVGASDELGTFHFAGHTGTRMGAAAYISAYAAGAPGTNYTPGRLRFFTSDGTASPAERLRIESDGSLAMGGGNTVINAARHPVLRSYTIATLPAASPAAQLIYVSDGSANRRIAVSDGTNWRFADGNIAT</sequence>
<dbReference type="InterPro" id="IPR021251">
    <property type="entry name" value="DUF2793"/>
</dbReference>
<protein>
    <submittedName>
        <fullName evidence="1">DUF2793 domain-containing protein</fullName>
    </submittedName>
</protein>
<reference evidence="1" key="1">
    <citation type="submission" date="2020-09" db="EMBL/GenBank/DDBJ databases">
        <title>Genome seq and assembly of Tianweitania sp.</title>
        <authorList>
            <person name="Chhetri G."/>
        </authorList>
    </citation>
    <scope>NUCLEOTIDE SEQUENCE</scope>
    <source>
        <strain evidence="1">Rool2</strain>
    </source>
</reference>
<dbReference type="Pfam" id="PF10983">
    <property type="entry name" value="DUF2793"/>
    <property type="match status" value="1"/>
</dbReference>
<gene>
    <name evidence="1" type="ORF">ICI42_15120</name>
</gene>
<evidence type="ECO:0000313" key="2">
    <source>
        <dbReference type="Proteomes" id="UP000643405"/>
    </source>
</evidence>
<dbReference type="AlphaFoldDB" id="A0A8J6PPH0"/>
<name>A0A8J6PPH0_9HYPH</name>
<dbReference type="Proteomes" id="UP000643405">
    <property type="component" value="Unassembled WGS sequence"/>
</dbReference>